<feature type="transmembrane region" description="Helical" evidence="1">
    <location>
        <begin position="42"/>
        <end position="63"/>
    </location>
</feature>
<protein>
    <submittedName>
        <fullName evidence="2">Uncharacterized protein</fullName>
    </submittedName>
</protein>
<dbReference type="Proteomes" id="UP001434883">
    <property type="component" value="Unassembled WGS sequence"/>
</dbReference>
<evidence type="ECO:0000313" key="2">
    <source>
        <dbReference type="EMBL" id="MEQ2194191.1"/>
    </source>
</evidence>
<keyword evidence="1" id="KW-1133">Transmembrane helix</keyword>
<keyword evidence="1" id="KW-0472">Membrane</keyword>
<evidence type="ECO:0000256" key="1">
    <source>
        <dbReference type="SAM" id="Phobius"/>
    </source>
</evidence>
<reference evidence="2 3" key="1">
    <citation type="submission" date="2021-06" db="EMBL/GenBank/DDBJ databases">
        <authorList>
            <person name="Palmer J.M."/>
        </authorList>
    </citation>
    <scope>NUCLEOTIDE SEQUENCE [LARGE SCALE GENOMIC DNA]</scope>
    <source>
        <strain evidence="2 3">XC_2019</strain>
        <tissue evidence="2">Muscle</tissue>
    </source>
</reference>
<accession>A0ABV0QEE4</accession>
<dbReference type="EMBL" id="JAHRIN010009005">
    <property type="protein sequence ID" value="MEQ2194191.1"/>
    <property type="molecule type" value="Genomic_DNA"/>
</dbReference>
<name>A0ABV0QEE4_9TELE</name>
<sequence length="126" mass="13731">MYRHAYKLCKGAISSAFGIHCSKNEHGSGSSAPSGRPTILRLFSLDLVSMSIAFSSNILFLPFKFSTSSCSSLTVDTHTSTCVILSMLSASSFFVFSSVAKILSSWVEKSVFKFFIAIRISSFWCG</sequence>
<gene>
    <name evidence="2" type="ORF">XENOCAPTIV_025176</name>
</gene>
<organism evidence="2 3">
    <name type="scientific">Xenoophorus captivus</name>
    <dbReference type="NCBI Taxonomy" id="1517983"/>
    <lineage>
        <taxon>Eukaryota</taxon>
        <taxon>Metazoa</taxon>
        <taxon>Chordata</taxon>
        <taxon>Craniata</taxon>
        <taxon>Vertebrata</taxon>
        <taxon>Euteleostomi</taxon>
        <taxon>Actinopterygii</taxon>
        <taxon>Neopterygii</taxon>
        <taxon>Teleostei</taxon>
        <taxon>Neoteleostei</taxon>
        <taxon>Acanthomorphata</taxon>
        <taxon>Ovalentaria</taxon>
        <taxon>Atherinomorphae</taxon>
        <taxon>Cyprinodontiformes</taxon>
        <taxon>Goodeidae</taxon>
        <taxon>Xenoophorus</taxon>
    </lineage>
</organism>
<feature type="transmembrane region" description="Helical" evidence="1">
    <location>
        <begin position="83"/>
        <end position="103"/>
    </location>
</feature>
<keyword evidence="1" id="KW-0812">Transmembrane</keyword>
<comment type="caution">
    <text evidence="2">The sequence shown here is derived from an EMBL/GenBank/DDBJ whole genome shotgun (WGS) entry which is preliminary data.</text>
</comment>
<evidence type="ECO:0000313" key="3">
    <source>
        <dbReference type="Proteomes" id="UP001434883"/>
    </source>
</evidence>
<keyword evidence="3" id="KW-1185">Reference proteome</keyword>
<proteinExistence type="predicted"/>